<sequence>MPNGRKLKTKLKGYTAPTATINHSAETKRHADEHQTISVTAKLAKMRFEQGRAEMNRQKRQDAQAAVTAAVTAMSMASATDTSGASTATHRAPAGPPPPPSWLPKPIVATPRRKTEDISYITKRTFTSLRVICAHEIAKSLKTWHSSAPGKCARYFSALPMTAKEIILQEFSALHRLGYNGLPDQFLYLFGGHDHYTHLCLEGSSVSLNKLIQVFWRARPEHARPKISSADEDSLADDWEDAIEDKITDNYNNSDNNGESGSNDYDHNHNNSSIHFYTYDPEDQENENFYSIQDILRVILGRSMKPNQPYRLFTPLSTQLVSLNLSFVRPVLPSVALAHLLCATLPNLLSLSTAGTFGPSEGPLTLRILSQGLQRLHYWDIGYHDWITADILCGYTSKTVIHWAKDLRDLRVLALQSAGPNNNVGTDVANWIADPPPEDRLRHLKRIKVICK</sequence>
<protein>
    <submittedName>
        <fullName evidence="2">Uncharacterized protein</fullName>
    </submittedName>
</protein>
<accession>A0ABR3AJ48</accession>
<feature type="compositionally biased region" description="Low complexity" evidence="1">
    <location>
        <begin position="249"/>
        <end position="263"/>
    </location>
</feature>
<feature type="region of interest" description="Disordered" evidence="1">
    <location>
        <begin position="247"/>
        <end position="267"/>
    </location>
</feature>
<organism evidence="2 3">
    <name type="scientific">Phycomyces blakesleeanus</name>
    <dbReference type="NCBI Taxonomy" id="4837"/>
    <lineage>
        <taxon>Eukaryota</taxon>
        <taxon>Fungi</taxon>
        <taxon>Fungi incertae sedis</taxon>
        <taxon>Mucoromycota</taxon>
        <taxon>Mucoromycotina</taxon>
        <taxon>Mucoromycetes</taxon>
        <taxon>Mucorales</taxon>
        <taxon>Phycomycetaceae</taxon>
        <taxon>Phycomyces</taxon>
    </lineage>
</organism>
<feature type="compositionally biased region" description="Pro residues" evidence="1">
    <location>
        <begin position="94"/>
        <end position="103"/>
    </location>
</feature>
<dbReference type="Proteomes" id="UP001448207">
    <property type="component" value="Unassembled WGS sequence"/>
</dbReference>
<evidence type="ECO:0000256" key="1">
    <source>
        <dbReference type="SAM" id="MobiDB-lite"/>
    </source>
</evidence>
<comment type="caution">
    <text evidence="2">The sequence shown here is derived from an EMBL/GenBank/DDBJ whole genome shotgun (WGS) entry which is preliminary data.</text>
</comment>
<proteinExistence type="predicted"/>
<keyword evidence="3" id="KW-1185">Reference proteome</keyword>
<dbReference type="EMBL" id="JBCLYO010000049">
    <property type="protein sequence ID" value="KAL0073962.1"/>
    <property type="molecule type" value="Genomic_DNA"/>
</dbReference>
<evidence type="ECO:0000313" key="2">
    <source>
        <dbReference type="EMBL" id="KAL0073962.1"/>
    </source>
</evidence>
<name>A0ABR3AJ48_PHYBL</name>
<evidence type="ECO:0000313" key="3">
    <source>
        <dbReference type="Proteomes" id="UP001448207"/>
    </source>
</evidence>
<feature type="region of interest" description="Disordered" evidence="1">
    <location>
        <begin position="78"/>
        <end position="107"/>
    </location>
</feature>
<reference evidence="2 3" key="1">
    <citation type="submission" date="2024-04" db="EMBL/GenBank/DDBJ databases">
        <title>Symmetric and asymmetric DNA N6-adenine methylation regulates different biological responses in Mucorales.</title>
        <authorList>
            <consortium name="Lawrence Berkeley National Laboratory"/>
            <person name="Lax C."/>
            <person name="Mondo S.J."/>
            <person name="Osorio-Concepcion M."/>
            <person name="Muszewska A."/>
            <person name="Corrochano-Luque M."/>
            <person name="Gutierrez G."/>
            <person name="Riley R."/>
            <person name="Lipzen A."/>
            <person name="Guo J."/>
            <person name="Hundley H."/>
            <person name="Amirebrahimi M."/>
            <person name="Ng V."/>
            <person name="Lorenzo-Gutierrez D."/>
            <person name="Binder U."/>
            <person name="Yang J."/>
            <person name="Song Y."/>
            <person name="Canovas D."/>
            <person name="Navarro E."/>
            <person name="Freitag M."/>
            <person name="Gabaldon T."/>
            <person name="Grigoriev I.V."/>
            <person name="Corrochano L.M."/>
            <person name="Nicolas F.E."/>
            <person name="Garre V."/>
        </authorList>
    </citation>
    <scope>NUCLEOTIDE SEQUENCE [LARGE SCALE GENOMIC DNA]</scope>
    <source>
        <strain evidence="2 3">L51</strain>
    </source>
</reference>
<gene>
    <name evidence="2" type="ORF">J3Q64DRAFT_1779890</name>
</gene>
<feature type="compositionally biased region" description="Low complexity" evidence="1">
    <location>
        <begin position="78"/>
        <end position="89"/>
    </location>
</feature>